<dbReference type="EMBL" id="VMBP01000004">
    <property type="protein sequence ID" value="TSJ61621.1"/>
    <property type="molecule type" value="Genomic_DNA"/>
</dbReference>
<evidence type="ECO:0000313" key="1">
    <source>
        <dbReference type="EMBL" id="TSJ61621.1"/>
    </source>
</evidence>
<keyword evidence="2" id="KW-1185">Reference proteome</keyword>
<organism evidence="1 2">
    <name type="scientific">Ancylobacter moscoviensis</name>
    <dbReference type="NCBI Taxonomy" id="2597768"/>
    <lineage>
        <taxon>Bacteria</taxon>
        <taxon>Pseudomonadati</taxon>
        <taxon>Pseudomonadota</taxon>
        <taxon>Alphaproteobacteria</taxon>
        <taxon>Hyphomicrobiales</taxon>
        <taxon>Xanthobacteraceae</taxon>
        <taxon>Ancylobacter</taxon>
    </lineage>
</organism>
<dbReference type="NCBIfam" id="TIGR01414">
    <property type="entry name" value="autotrans_barl"/>
    <property type="match status" value="1"/>
</dbReference>
<dbReference type="Proteomes" id="UP000315321">
    <property type="component" value="Unassembled WGS sequence"/>
</dbReference>
<reference evidence="1 2" key="1">
    <citation type="submission" date="2019-07" db="EMBL/GenBank/DDBJ databases">
        <authorList>
            <person name="Grouzdev D.S."/>
        </authorList>
    </citation>
    <scope>NUCLEOTIDE SEQUENCE [LARGE SCALE GENOMIC DNA]</scope>
    <source>
        <strain evidence="1 2">3C</strain>
    </source>
</reference>
<gene>
    <name evidence="1" type="ORF">FO470_14220</name>
</gene>
<accession>A0ABY3DPY1</accession>
<dbReference type="Gene3D" id="2.40.128.130">
    <property type="entry name" value="Autotransporter beta-domain"/>
    <property type="match status" value="1"/>
</dbReference>
<comment type="caution">
    <text evidence="1">The sequence shown here is derived from an EMBL/GenBank/DDBJ whole genome shotgun (WGS) entry which is preliminary data.</text>
</comment>
<name>A0ABY3DPY1_9HYPH</name>
<protein>
    <submittedName>
        <fullName evidence="1">Autotransporter outer membrane beta-barrel domain-containing protein</fullName>
    </submittedName>
</protein>
<proteinExistence type="predicted"/>
<sequence>MGTELEGTSLEVRGGVSIRLMPTVAAFGSVDYTTGLSGETQRSVGGNLGIRVRW</sequence>
<dbReference type="InterPro" id="IPR036709">
    <property type="entry name" value="Autotransporte_beta_dom_sf"/>
</dbReference>
<evidence type="ECO:0000313" key="2">
    <source>
        <dbReference type="Proteomes" id="UP000315321"/>
    </source>
</evidence>
<dbReference type="InterPro" id="IPR006315">
    <property type="entry name" value="OM_autotransptr_brl_dom"/>
</dbReference>
<dbReference type="SUPFAM" id="SSF103515">
    <property type="entry name" value="Autotransporter"/>
    <property type="match status" value="1"/>
</dbReference>